<organism evidence="2 3">
    <name type="scientific">Obba rivulosa</name>
    <dbReference type="NCBI Taxonomy" id="1052685"/>
    <lineage>
        <taxon>Eukaryota</taxon>
        <taxon>Fungi</taxon>
        <taxon>Dikarya</taxon>
        <taxon>Basidiomycota</taxon>
        <taxon>Agaricomycotina</taxon>
        <taxon>Agaricomycetes</taxon>
        <taxon>Polyporales</taxon>
        <taxon>Gelatoporiaceae</taxon>
        <taxon>Obba</taxon>
    </lineage>
</organism>
<dbReference type="AlphaFoldDB" id="A0A8E2DMG3"/>
<accession>A0A8E2DMG3</accession>
<protein>
    <submittedName>
        <fullName evidence="2">Uncharacterized protein</fullName>
    </submittedName>
</protein>
<evidence type="ECO:0000313" key="3">
    <source>
        <dbReference type="Proteomes" id="UP000250043"/>
    </source>
</evidence>
<dbReference type="Proteomes" id="UP000250043">
    <property type="component" value="Unassembled WGS sequence"/>
</dbReference>
<gene>
    <name evidence="2" type="ORF">OBBRIDRAFT_409898</name>
</gene>
<feature type="region of interest" description="Disordered" evidence="1">
    <location>
        <begin position="79"/>
        <end position="100"/>
    </location>
</feature>
<reference evidence="2 3" key="1">
    <citation type="submission" date="2016-07" db="EMBL/GenBank/DDBJ databases">
        <title>Draft genome of the white-rot fungus Obba rivulosa 3A-2.</title>
        <authorList>
            <consortium name="DOE Joint Genome Institute"/>
            <person name="Miettinen O."/>
            <person name="Riley R."/>
            <person name="Acob R."/>
            <person name="Barry K."/>
            <person name="Cullen D."/>
            <person name="De Vries R."/>
            <person name="Hainaut M."/>
            <person name="Hatakka A."/>
            <person name="Henrissat B."/>
            <person name="Hilden K."/>
            <person name="Kuo R."/>
            <person name="Labutti K."/>
            <person name="Lipzen A."/>
            <person name="Makela M.R."/>
            <person name="Sandor L."/>
            <person name="Spatafora J.W."/>
            <person name="Grigoriev I.V."/>
            <person name="Hibbett D.S."/>
        </authorList>
    </citation>
    <scope>NUCLEOTIDE SEQUENCE [LARGE SCALE GENOMIC DNA]</scope>
    <source>
        <strain evidence="2 3">3A-2</strain>
    </source>
</reference>
<evidence type="ECO:0000313" key="2">
    <source>
        <dbReference type="EMBL" id="OCH92742.1"/>
    </source>
</evidence>
<dbReference type="OrthoDB" id="3143319at2759"/>
<dbReference type="EMBL" id="KV722364">
    <property type="protein sequence ID" value="OCH92742.1"/>
    <property type="molecule type" value="Genomic_DNA"/>
</dbReference>
<name>A0A8E2DMG3_9APHY</name>
<proteinExistence type="predicted"/>
<sequence>MDLCICKIECAPVLRPPSLPSHVYLTSRFESSDSLLDWNSESAVLNQPEVFRMADLEEFQNTVLNHPIIQDRSRTAGITEGSDAEKPENEHILSQPRSAQRQNEVGPLHAIIPQPHFHGVPQPTTYHVRQTISFPPYQKAYPTALAPYTPDTVQLLLGRRFTRLAWIIPVRGALPWPKCTAACLLRSGSAPHFSRSPLPIGPSPQLDDAEKVRPEITWTRESLLSCWDFLLELRRVKSMGPLALAFHAALPSDAGSVLGHGQQSMSSGHQSTAVATAPGTIPNLLFVDHIKVFHDSAYTMQLRNIIDVWGFQLDDTQKSPERANVVPHVHHPTEQPEQTAQTNAAEATVPLSHPTKIRMFVGAKLALIDERSRGVMIL</sequence>
<keyword evidence="3" id="KW-1185">Reference proteome</keyword>
<evidence type="ECO:0000256" key="1">
    <source>
        <dbReference type="SAM" id="MobiDB-lite"/>
    </source>
</evidence>